<reference evidence="1 2" key="1">
    <citation type="submission" date="2018-10" db="EMBL/GenBank/DDBJ databases">
        <title>Genome assembly for a Yunnan-Guizhou Plateau 3E fish, Anabarilius grahami (Regan), and its evolutionary and genetic applications.</title>
        <authorList>
            <person name="Jiang W."/>
        </authorList>
    </citation>
    <scope>NUCLEOTIDE SEQUENCE [LARGE SCALE GENOMIC DNA]</scope>
    <source>
        <strain evidence="1">AG-KIZ</strain>
        <tissue evidence="1">Muscle</tissue>
    </source>
</reference>
<dbReference type="EMBL" id="RJVU01069905">
    <property type="protein sequence ID" value="ROI64847.1"/>
    <property type="molecule type" value="Genomic_DNA"/>
</dbReference>
<evidence type="ECO:0000313" key="1">
    <source>
        <dbReference type="EMBL" id="ROI64847.1"/>
    </source>
</evidence>
<name>A0A3N0XLH4_ANAGA</name>
<gene>
    <name evidence="1" type="ORF">DPX16_3394</name>
</gene>
<evidence type="ECO:0000313" key="2">
    <source>
        <dbReference type="Proteomes" id="UP000281406"/>
    </source>
</evidence>
<protein>
    <submittedName>
        <fullName evidence="1">Uncharacterized protein</fullName>
    </submittedName>
</protein>
<proteinExistence type="predicted"/>
<organism evidence="1 2">
    <name type="scientific">Anabarilius grahami</name>
    <name type="common">Kanglang fish</name>
    <name type="synonym">Barilius grahami</name>
    <dbReference type="NCBI Taxonomy" id="495550"/>
    <lineage>
        <taxon>Eukaryota</taxon>
        <taxon>Metazoa</taxon>
        <taxon>Chordata</taxon>
        <taxon>Craniata</taxon>
        <taxon>Vertebrata</taxon>
        <taxon>Euteleostomi</taxon>
        <taxon>Actinopterygii</taxon>
        <taxon>Neopterygii</taxon>
        <taxon>Teleostei</taxon>
        <taxon>Ostariophysi</taxon>
        <taxon>Cypriniformes</taxon>
        <taxon>Xenocyprididae</taxon>
        <taxon>Xenocypridinae</taxon>
        <taxon>Xenocypridinae incertae sedis</taxon>
        <taxon>Anabarilius</taxon>
    </lineage>
</organism>
<keyword evidence="2" id="KW-1185">Reference proteome</keyword>
<comment type="caution">
    <text evidence="1">The sequence shown here is derived from an EMBL/GenBank/DDBJ whole genome shotgun (WGS) entry which is preliminary data.</text>
</comment>
<sequence length="91" mass="10319">MFVCSREFCDECFVNKSQFGTGFADRGCCLSDKGQERRPSRRVASLTRSDPRYLADEFVLTPSQPTSRSILTAQTAPFPLLTILWGPWMVH</sequence>
<dbReference type="AlphaFoldDB" id="A0A3N0XLH4"/>
<dbReference type="Proteomes" id="UP000281406">
    <property type="component" value="Unassembled WGS sequence"/>
</dbReference>
<accession>A0A3N0XLH4</accession>